<keyword evidence="3" id="KW-1185">Reference proteome</keyword>
<name>A0A4Y7L0L0_PAPSO</name>
<accession>A0A4Y7L0L0</accession>
<gene>
    <name evidence="2" type="ORF">C5167_002324</name>
</gene>
<protein>
    <submittedName>
        <fullName evidence="2">Uncharacterized protein</fullName>
    </submittedName>
</protein>
<proteinExistence type="predicted"/>
<evidence type="ECO:0000256" key="1">
    <source>
        <dbReference type="SAM" id="MobiDB-lite"/>
    </source>
</evidence>
<dbReference type="AlphaFoldDB" id="A0A4Y7L0L0"/>
<feature type="region of interest" description="Disordered" evidence="1">
    <location>
        <begin position="1"/>
        <end position="72"/>
    </location>
</feature>
<feature type="compositionally biased region" description="Basic and acidic residues" evidence="1">
    <location>
        <begin position="1"/>
        <end position="42"/>
    </location>
</feature>
<feature type="compositionally biased region" description="Low complexity" evidence="1">
    <location>
        <begin position="50"/>
        <end position="63"/>
    </location>
</feature>
<dbReference type="Proteomes" id="UP000316621">
    <property type="component" value="Chromosome 9"/>
</dbReference>
<organism evidence="2 3">
    <name type="scientific">Papaver somniferum</name>
    <name type="common">Opium poppy</name>
    <dbReference type="NCBI Taxonomy" id="3469"/>
    <lineage>
        <taxon>Eukaryota</taxon>
        <taxon>Viridiplantae</taxon>
        <taxon>Streptophyta</taxon>
        <taxon>Embryophyta</taxon>
        <taxon>Tracheophyta</taxon>
        <taxon>Spermatophyta</taxon>
        <taxon>Magnoliopsida</taxon>
        <taxon>Ranunculales</taxon>
        <taxon>Papaveraceae</taxon>
        <taxon>Papaveroideae</taxon>
        <taxon>Papaver</taxon>
    </lineage>
</organism>
<sequence length="111" mass="12394">MERTTKVKFISEEGKRPVELVQMEDEKINPMAKEPSHSDHSAKGHSTFNGTTKGSQKGTSTAGDADDRDDQGVQWATEAVRRFGLSSKWSLRQRTVAMMIEAAGDDHDGWW</sequence>
<dbReference type="Gramene" id="RZC78160">
    <property type="protein sequence ID" value="RZC78160"/>
    <property type="gene ID" value="C5167_002324"/>
</dbReference>
<evidence type="ECO:0000313" key="3">
    <source>
        <dbReference type="Proteomes" id="UP000316621"/>
    </source>
</evidence>
<reference evidence="2 3" key="1">
    <citation type="journal article" date="2018" name="Science">
        <title>The opium poppy genome and morphinan production.</title>
        <authorList>
            <person name="Guo L."/>
            <person name="Winzer T."/>
            <person name="Yang X."/>
            <person name="Li Y."/>
            <person name="Ning Z."/>
            <person name="He Z."/>
            <person name="Teodor R."/>
            <person name="Lu Y."/>
            <person name="Bowser T.A."/>
            <person name="Graham I.A."/>
            <person name="Ye K."/>
        </authorList>
    </citation>
    <scope>NUCLEOTIDE SEQUENCE [LARGE SCALE GENOMIC DNA]</scope>
    <source>
        <strain evidence="3">cv. HN1</strain>
        <tissue evidence="2">Leaves</tissue>
    </source>
</reference>
<dbReference type="EMBL" id="CM010723">
    <property type="protein sequence ID" value="RZC78160.1"/>
    <property type="molecule type" value="Genomic_DNA"/>
</dbReference>
<evidence type="ECO:0000313" key="2">
    <source>
        <dbReference type="EMBL" id="RZC78160.1"/>
    </source>
</evidence>